<evidence type="ECO:0000313" key="4">
    <source>
        <dbReference type="EMBL" id="MBB1069165.1"/>
    </source>
</evidence>
<reference evidence="4 5" key="1">
    <citation type="submission" date="2020-07" db="EMBL/GenBank/DDBJ databases">
        <title>Description of Limosilactobacillus balticus sp. nov., Limosilactobacillus agrestis sp. nov., Limosilactobacillus albertensis sp. nov., Limosilactobacillus rudii sp. nov., Limosilactobacillus fastidiosus sp. nov., five novel Limosilactobacillus species isolated from the vertebrate gastrointestinal tract, and proposal of 6 subspecies of Limosilactobacillus reuteri adapted to the gastrointestinal tract of specific vertebrate hosts.</title>
        <authorList>
            <person name="Li F."/>
            <person name="Cheng C."/>
            <person name="Zheng J."/>
            <person name="Quevedo R.M."/>
            <person name="Li J."/>
            <person name="Roos S."/>
            <person name="Gaenzle M.G."/>
            <person name="Walter J."/>
        </authorList>
    </citation>
    <scope>NUCLEOTIDE SEQUENCE [LARGE SCALE GENOMIC DNA]</scope>
    <source>
        <strain evidence="4 5">RRLNB_1_1</strain>
    </source>
</reference>
<evidence type="ECO:0000259" key="3">
    <source>
        <dbReference type="PROSITE" id="PS51900"/>
    </source>
</evidence>
<evidence type="ECO:0000256" key="2">
    <source>
        <dbReference type="PROSITE-ProRule" id="PRU01248"/>
    </source>
</evidence>
<evidence type="ECO:0000313" key="5">
    <source>
        <dbReference type="Proteomes" id="UP000518316"/>
    </source>
</evidence>
<proteinExistence type="predicted"/>
<dbReference type="Proteomes" id="UP000518316">
    <property type="component" value="Unassembled WGS sequence"/>
</dbReference>
<dbReference type="RefSeq" id="WP_182597826.1">
    <property type="nucleotide sequence ID" value="NZ_JACIVC010000048.1"/>
</dbReference>
<name>A0A7W3TQS6_9LACO</name>
<comment type="caution">
    <text evidence="4">The sequence shown here is derived from an EMBL/GenBank/DDBJ whole genome shotgun (WGS) entry which is preliminary data.</text>
</comment>
<protein>
    <recommendedName>
        <fullName evidence="3">Core-binding (CB) domain-containing protein</fullName>
    </recommendedName>
</protein>
<dbReference type="InterPro" id="IPR010998">
    <property type="entry name" value="Integrase_recombinase_N"/>
</dbReference>
<dbReference type="EMBL" id="JACIVC010000048">
    <property type="protein sequence ID" value="MBB1069165.1"/>
    <property type="molecule type" value="Genomic_DNA"/>
</dbReference>
<dbReference type="InterPro" id="IPR053864">
    <property type="entry name" value="DUF6933"/>
</dbReference>
<evidence type="ECO:0000256" key="1">
    <source>
        <dbReference type="ARBA" id="ARBA00023125"/>
    </source>
</evidence>
<keyword evidence="1 2" id="KW-0238">DNA-binding</keyword>
<dbReference type="InterPro" id="IPR044068">
    <property type="entry name" value="CB"/>
</dbReference>
<dbReference type="AlphaFoldDB" id="A0A7W3TQS6"/>
<dbReference type="GO" id="GO:0003677">
    <property type="term" value="F:DNA binding"/>
    <property type="evidence" value="ECO:0007669"/>
    <property type="project" value="UniProtKB-UniRule"/>
</dbReference>
<feature type="domain" description="Core-binding (CB)" evidence="3">
    <location>
        <begin position="219"/>
        <end position="299"/>
    </location>
</feature>
<dbReference type="PROSITE" id="PS51900">
    <property type="entry name" value="CB"/>
    <property type="match status" value="1"/>
</dbReference>
<organism evidence="4 5">
    <name type="scientific">Limosilactobacillus albertensis</name>
    <dbReference type="NCBI Taxonomy" id="2759752"/>
    <lineage>
        <taxon>Bacteria</taxon>
        <taxon>Bacillati</taxon>
        <taxon>Bacillota</taxon>
        <taxon>Bacilli</taxon>
        <taxon>Lactobacillales</taxon>
        <taxon>Lactobacillaceae</taxon>
        <taxon>Limosilactobacillus</taxon>
    </lineage>
</organism>
<accession>A0A7W3TQS6</accession>
<dbReference type="Pfam" id="PF22016">
    <property type="entry name" value="DUF6933"/>
    <property type="match status" value="1"/>
</dbReference>
<keyword evidence="5" id="KW-1185">Reference proteome</keyword>
<sequence>MFINVAVKAQNLFNNYHQSNDEATKSAALANPLFSWHATYFNTNHKKNLVFLNDATTLAVILYNVNAKNKRDIKERFETQLKTVWLSLGLSEKSYAEYLATSNEWQINKTINRSSMGSLTLLCREVAEPLANTRTEGDLSKRLTNYLKRQGKNYINASDTVAIIKASQPFNIKQGAKKASHDNKGALKEIFNKLQQMSQLSFDTLSLEQTDQAIQKIQDQNNQLLDLFLSDIQQDYSDKTIRRYKNNLQFYLNEWAAYRLSTIANLENASINELLYHGSSETEVKNIKAALKQLLRYLKRNGVINDDQYEDYLVFMEEDSALMDEFGSDDDFYNEDDDDFFTSFDPLISDTNKDLPTIFDAKTDQLLDDYLASFASLYGLVPVHHALQIIQAQNPQLTIDEEKFQQYIEDRVGEYELRYVVLDLNKMADEINLDAVFEDDLFIVYPTLLSDSIRLVQLYNHQLGLQYYVPDKAELLRYKYDDYFDIYNLREQLDELFITHYELSGSSMVGAAFICIFCMKLGMYDAQNLSSMNDAIDRAIQMLNNTVNLNITRNNDNEALIKLLLLIGTDIRRPWNRGWSSREILDVPGIAGLFSNDYPVLSSDAISAIKQGKIDRRELIYYIEDSDLPINKINQLRKQIEEL</sequence>
<gene>
    <name evidence="4" type="ORF">H5S40_03220</name>
</gene>
<dbReference type="Gene3D" id="1.10.150.130">
    <property type="match status" value="1"/>
</dbReference>